<evidence type="ECO:0000256" key="1">
    <source>
        <dbReference type="SAM" id="Coils"/>
    </source>
</evidence>
<evidence type="ECO:0000313" key="3">
    <source>
        <dbReference type="EMBL" id="ESO10138.1"/>
    </source>
</evidence>
<dbReference type="InParanoid" id="T1F021"/>
<feature type="region of interest" description="Disordered" evidence="2">
    <location>
        <begin position="106"/>
        <end position="179"/>
    </location>
</feature>
<accession>T1F021</accession>
<feature type="compositionally biased region" description="Basic and acidic residues" evidence="2">
    <location>
        <begin position="142"/>
        <end position="154"/>
    </location>
</feature>
<keyword evidence="5" id="KW-1185">Reference proteome</keyword>
<feature type="coiled-coil region" evidence="1">
    <location>
        <begin position="201"/>
        <end position="235"/>
    </location>
</feature>
<dbReference type="GeneID" id="20202171"/>
<dbReference type="EMBL" id="KB095905">
    <property type="protein sequence ID" value="ESO10138.1"/>
    <property type="molecule type" value="Genomic_DNA"/>
</dbReference>
<name>T1F021_HELRO</name>
<organism evidence="4 5">
    <name type="scientific">Helobdella robusta</name>
    <name type="common">Californian leech</name>
    <dbReference type="NCBI Taxonomy" id="6412"/>
    <lineage>
        <taxon>Eukaryota</taxon>
        <taxon>Metazoa</taxon>
        <taxon>Spiralia</taxon>
        <taxon>Lophotrochozoa</taxon>
        <taxon>Annelida</taxon>
        <taxon>Clitellata</taxon>
        <taxon>Hirudinea</taxon>
        <taxon>Rhynchobdellida</taxon>
        <taxon>Glossiphoniidae</taxon>
        <taxon>Helobdella</taxon>
    </lineage>
</organism>
<evidence type="ECO:0000256" key="2">
    <source>
        <dbReference type="SAM" id="MobiDB-lite"/>
    </source>
</evidence>
<dbReference type="EMBL" id="AMQM01002883">
    <property type="status" value="NOT_ANNOTATED_CDS"/>
    <property type="molecule type" value="Genomic_DNA"/>
</dbReference>
<feature type="compositionally biased region" description="Polar residues" evidence="2">
    <location>
        <begin position="106"/>
        <end position="115"/>
    </location>
</feature>
<reference evidence="4" key="3">
    <citation type="submission" date="2015-06" db="UniProtKB">
        <authorList>
            <consortium name="EnsemblMetazoa"/>
        </authorList>
    </citation>
    <scope>IDENTIFICATION</scope>
</reference>
<sequence>MSLIVADATMSLIVAATIGEHKRNSDLSCQVAENDKSVYTFMRQVDGLQLQKIVHVARKKLKDRHECDFQTFHHSKHSEHGPVCEDKSVQADWMMILETREENEFSTKLLNSKTGPTERNDRRSFSSKNDQQHSSTPNLAEQVKKFDKKRELRKSVSNSEDEEDKSNRSATYKAFQRGNNDVSRQREDNLIAHLRDYRFRVEQLHRMLAIKNNDIERLEKEIVRLKEILVEYKGKEKEMQSLISDLQLNLTDFEAQAGLALHSFQFLLSLSSITFPLLTMNTNFYIFH</sequence>
<proteinExistence type="predicted"/>
<reference evidence="5" key="1">
    <citation type="submission" date="2012-12" db="EMBL/GenBank/DDBJ databases">
        <authorList>
            <person name="Hellsten U."/>
            <person name="Grimwood J."/>
            <person name="Chapman J.A."/>
            <person name="Shapiro H."/>
            <person name="Aerts A."/>
            <person name="Otillar R.P."/>
            <person name="Terry A.Y."/>
            <person name="Boore J.L."/>
            <person name="Simakov O."/>
            <person name="Marletaz F."/>
            <person name="Cho S.-J."/>
            <person name="Edsinger-Gonzales E."/>
            <person name="Havlak P."/>
            <person name="Kuo D.-H."/>
            <person name="Larsson T."/>
            <person name="Lv J."/>
            <person name="Arendt D."/>
            <person name="Savage R."/>
            <person name="Osoegawa K."/>
            <person name="de Jong P."/>
            <person name="Lindberg D.R."/>
            <person name="Seaver E.C."/>
            <person name="Weisblat D.A."/>
            <person name="Putnam N.H."/>
            <person name="Grigoriev I.V."/>
            <person name="Rokhsar D.S."/>
        </authorList>
    </citation>
    <scope>NUCLEOTIDE SEQUENCE</scope>
</reference>
<dbReference type="KEGG" id="hro:HELRODRAFT_167997"/>
<dbReference type="EnsemblMetazoa" id="HelroT167997">
    <property type="protein sequence ID" value="HelroP167997"/>
    <property type="gene ID" value="HelroG167997"/>
</dbReference>
<dbReference type="HOGENOM" id="CLU_967333_0_0_1"/>
<gene>
    <name evidence="4" type="primary">20202171</name>
    <name evidence="3" type="ORF">HELRODRAFT_167997</name>
</gene>
<dbReference type="Proteomes" id="UP000015101">
    <property type="component" value="Unassembled WGS sequence"/>
</dbReference>
<dbReference type="RefSeq" id="XP_009011952.1">
    <property type="nucleotide sequence ID" value="XM_009013704.1"/>
</dbReference>
<evidence type="ECO:0000313" key="5">
    <source>
        <dbReference type="Proteomes" id="UP000015101"/>
    </source>
</evidence>
<keyword evidence="1" id="KW-0175">Coiled coil</keyword>
<reference evidence="3 5" key="2">
    <citation type="journal article" date="2013" name="Nature">
        <title>Insights into bilaterian evolution from three spiralian genomes.</title>
        <authorList>
            <person name="Simakov O."/>
            <person name="Marletaz F."/>
            <person name="Cho S.J."/>
            <person name="Edsinger-Gonzales E."/>
            <person name="Havlak P."/>
            <person name="Hellsten U."/>
            <person name="Kuo D.H."/>
            <person name="Larsson T."/>
            <person name="Lv J."/>
            <person name="Arendt D."/>
            <person name="Savage R."/>
            <person name="Osoegawa K."/>
            <person name="de Jong P."/>
            <person name="Grimwood J."/>
            <person name="Chapman J.A."/>
            <person name="Shapiro H."/>
            <person name="Aerts A."/>
            <person name="Otillar R.P."/>
            <person name="Terry A.Y."/>
            <person name="Boore J.L."/>
            <person name="Grigoriev I.V."/>
            <person name="Lindberg D.R."/>
            <person name="Seaver E.C."/>
            <person name="Weisblat D.A."/>
            <person name="Putnam N.H."/>
            <person name="Rokhsar D.S."/>
        </authorList>
    </citation>
    <scope>NUCLEOTIDE SEQUENCE</scope>
</reference>
<dbReference type="CTD" id="20202171"/>
<dbReference type="AlphaFoldDB" id="T1F021"/>
<evidence type="ECO:0000313" key="4">
    <source>
        <dbReference type="EnsemblMetazoa" id="HelroP167997"/>
    </source>
</evidence>
<protein>
    <submittedName>
        <fullName evidence="3 4">Uncharacterized protein</fullName>
    </submittedName>
</protein>
<feature type="compositionally biased region" description="Polar residues" evidence="2">
    <location>
        <begin position="126"/>
        <end position="139"/>
    </location>
</feature>